<evidence type="ECO:0000313" key="2">
    <source>
        <dbReference type="Proteomes" id="UP000735302"/>
    </source>
</evidence>
<name>A0AAV4CTX5_9GAST</name>
<evidence type="ECO:0000313" key="1">
    <source>
        <dbReference type="EMBL" id="GFO35357.1"/>
    </source>
</evidence>
<accession>A0AAV4CTX5</accession>
<gene>
    <name evidence="1" type="ORF">PoB_006186200</name>
</gene>
<comment type="caution">
    <text evidence="1">The sequence shown here is derived from an EMBL/GenBank/DDBJ whole genome shotgun (WGS) entry which is preliminary data.</text>
</comment>
<sequence>MIATLWFFRDPTQQLRRREREETHPKGGIFLRRIALACRKNTIYHYHKLDKTLATFRTDVTPSALPIQQKDSKADDSRVGWGWEDRGVAHTQTLNNQVRNSGWERWGANNGHDVLRKITGNPSIIFLPPLAKVSGYNKGIEQQCSVPSLQIRWGKKYPSRSQLLVKI</sequence>
<reference evidence="1 2" key="1">
    <citation type="journal article" date="2021" name="Elife">
        <title>Chloroplast acquisition without the gene transfer in kleptoplastic sea slugs, Plakobranchus ocellatus.</title>
        <authorList>
            <person name="Maeda T."/>
            <person name="Takahashi S."/>
            <person name="Yoshida T."/>
            <person name="Shimamura S."/>
            <person name="Takaki Y."/>
            <person name="Nagai Y."/>
            <person name="Toyoda A."/>
            <person name="Suzuki Y."/>
            <person name="Arimoto A."/>
            <person name="Ishii H."/>
            <person name="Satoh N."/>
            <person name="Nishiyama T."/>
            <person name="Hasebe M."/>
            <person name="Maruyama T."/>
            <person name="Minagawa J."/>
            <person name="Obokata J."/>
            <person name="Shigenobu S."/>
        </authorList>
    </citation>
    <scope>NUCLEOTIDE SEQUENCE [LARGE SCALE GENOMIC DNA]</scope>
</reference>
<dbReference type="EMBL" id="BLXT01006999">
    <property type="protein sequence ID" value="GFO35357.1"/>
    <property type="molecule type" value="Genomic_DNA"/>
</dbReference>
<organism evidence="1 2">
    <name type="scientific">Plakobranchus ocellatus</name>
    <dbReference type="NCBI Taxonomy" id="259542"/>
    <lineage>
        <taxon>Eukaryota</taxon>
        <taxon>Metazoa</taxon>
        <taxon>Spiralia</taxon>
        <taxon>Lophotrochozoa</taxon>
        <taxon>Mollusca</taxon>
        <taxon>Gastropoda</taxon>
        <taxon>Heterobranchia</taxon>
        <taxon>Euthyneura</taxon>
        <taxon>Panpulmonata</taxon>
        <taxon>Sacoglossa</taxon>
        <taxon>Placobranchoidea</taxon>
        <taxon>Plakobranchidae</taxon>
        <taxon>Plakobranchus</taxon>
    </lineage>
</organism>
<dbReference type="AlphaFoldDB" id="A0AAV4CTX5"/>
<protein>
    <submittedName>
        <fullName evidence="1">Uncharacterized protein</fullName>
    </submittedName>
</protein>
<keyword evidence="2" id="KW-1185">Reference proteome</keyword>
<dbReference type="Proteomes" id="UP000735302">
    <property type="component" value="Unassembled WGS sequence"/>
</dbReference>
<proteinExistence type="predicted"/>